<proteinExistence type="predicted"/>
<gene>
    <name evidence="1" type="ORF">LSTR_LSTR001564</name>
</gene>
<evidence type="ECO:0000313" key="1">
    <source>
        <dbReference type="EMBL" id="RZF43303.1"/>
    </source>
</evidence>
<organism evidence="1 2">
    <name type="scientific">Laodelphax striatellus</name>
    <name type="common">Small brown planthopper</name>
    <name type="synonym">Delphax striatella</name>
    <dbReference type="NCBI Taxonomy" id="195883"/>
    <lineage>
        <taxon>Eukaryota</taxon>
        <taxon>Metazoa</taxon>
        <taxon>Ecdysozoa</taxon>
        <taxon>Arthropoda</taxon>
        <taxon>Hexapoda</taxon>
        <taxon>Insecta</taxon>
        <taxon>Pterygota</taxon>
        <taxon>Neoptera</taxon>
        <taxon>Paraneoptera</taxon>
        <taxon>Hemiptera</taxon>
        <taxon>Auchenorrhyncha</taxon>
        <taxon>Fulgoroidea</taxon>
        <taxon>Delphacidae</taxon>
        <taxon>Criomorphinae</taxon>
        <taxon>Laodelphax</taxon>
    </lineage>
</organism>
<dbReference type="AlphaFoldDB" id="A0A482XC88"/>
<name>A0A482XC88_LAOST</name>
<dbReference type="InParanoid" id="A0A482XC88"/>
<accession>A0A482XC88</accession>
<protein>
    <submittedName>
        <fullName evidence="1">Uncharacterized protein</fullName>
    </submittedName>
</protein>
<comment type="caution">
    <text evidence="1">The sequence shown here is derived from an EMBL/GenBank/DDBJ whole genome shotgun (WGS) entry which is preliminary data.</text>
</comment>
<sequence>MIASLSDSLASTKTHFDFPKLNGLASNMVLQDASLKFLLFRFSITTRWLEKRWQIPSWLNGKAHENRNQEKIESQAHDSCLDDRSVIDLLQQRTQKISRRGRCSFSVPSLVAHPEYECERITGPQWKLFTGSNLQPEYAISGTMDAETLIGFAAAAQTMESLTSGTGIIFNFTLPEIRHQQETPGHDLSSLL</sequence>
<dbReference type="Proteomes" id="UP000291343">
    <property type="component" value="Unassembled WGS sequence"/>
</dbReference>
<reference evidence="1 2" key="1">
    <citation type="journal article" date="2017" name="Gigascience">
        <title>Genome sequence of the small brown planthopper, Laodelphax striatellus.</title>
        <authorList>
            <person name="Zhu J."/>
            <person name="Jiang F."/>
            <person name="Wang X."/>
            <person name="Yang P."/>
            <person name="Bao Y."/>
            <person name="Zhao W."/>
            <person name="Wang W."/>
            <person name="Lu H."/>
            <person name="Wang Q."/>
            <person name="Cui N."/>
            <person name="Li J."/>
            <person name="Chen X."/>
            <person name="Luo L."/>
            <person name="Yu J."/>
            <person name="Kang L."/>
            <person name="Cui F."/>
        </authorList>
    </citation>
    <scope>NUCLEOTIDE SEQUENCE [LARGE SCALE GENOMIC DNA]</scope>
    <source>
        <strain evidence="1">Lst14</strain>
    </source>
</reference>
<keyword evidence="2" id="KW-1185">Reference proteome</keyword>
<evidence type="ECO:0000313" key="2">
    <source>
        <dbReference type="Proteomes" id="UP000291343"/>
    </source>
</evidence>
<dbReference type="EMBL" id="QKKF02012754">
    <property type="protein sequence ID" value="RZF43303.1"/>
    <property type="molecule type" value="Genomic_DNA"/>
</dbReference>